<dbReference type="PANTHER" id="PTHR22946:SF9">
    <property type="entry name" value="POLYKETIDE TRANSFERASE AF380"/>
    <property type="match status" value="1"/>
</dbReference>
<dbReference type="GO" id="GO:0008239">
    <property type="term" value="F:dipeptidyl-peptidase activity"/>
    <property type="evidence" value="ECO:0007669"/>
    <property type="project" value="InterPro"/>
</dbReference>
<comment type="caution">
    <text evidence="5">The sequence shown here is derived from an EMBL/GenBank/DDBJ whole genome shotgun (WGS) entry which is preliminary data.</text>
</comment>
<sequence length="506" mass="52967">MIQVTVKEDLVRRTLILLLVAITGLVLAPPAQAAPGFAVSYETIPGQGGTALKAFVVEPIGRGSGPFPLLVFPSSWGVNDIEYVGAAAKLAYESGYTVISYTSRGFWDSAGEIDVAGPDTIADVSRVIDWGIANAGGDPGKVGVGGISYGAGQSLLAAAADPRIKAVAALSTWTDLARSLYPNETVSKQAVELLLAAGNLTGRPGSVLREAEAAYRENRFEDVLPISPPRSPASKVSSIKAAVMIGNAWNDGLFPPGQVTDFFAQLTGPKRLMLSPGDHATAELFGAAGLPNDIWASVGRWFDHHLRGVDNGINRENAVQVKPNNGGGWRSFPSWGAATAKTSTMELSSDWNTTGWPTIAESGTVMVSGALQAFLNIPTGVSIPLVDRLAAGVWHGPVQWSGTTVSGTPRAHLTVTTSSDTTSLFAYLYEVNALGLGALVTHKPVTLHGAGTRTLDLDLEPTVWDVAPGNRLVLVVDSVDARYGGESRLGGSVSFGSDSWLKVPQA</sequence>
<dbReference type="AlphaFoldDB" id="A0A495XAJ0"/>
<dbReference type="Proteomes" id="UP000272729">
    <property type="component" value="Unassembled WGS sequence"/>
</dbReference>
<feature type="domain" description="Xaa-Pro dipeptidyl-peptidase C-terminal" evidence="4">
    <location>
        <begin position="299"/>
        <end position="497"/>
    </location>
</feature>
<dbReference type="GO" id="GO:0052689">
    <property type="term" value="F:carboxylic ester hydrolase activity"/>
    <property type="evidence" value="ECO:0007669"/>
    <property type="project" value="UniProtKB-ARBA"/>
</dbReference>
<dbReference type="InterPro" id="IPR050261">
    <property type="entry name" value="FrsA_esterase"/>
</dbReference>
<comment type="similarity">
    <text evidence="1">Belongs to the AB hydrolase superfamily.</text>
</comment>
<dbReference type="SUPFAM" id="SSF49785">
    <property type="entry name" value="Galactose-binding domain-like"/>
    <property type="match status" value="1"/>
</dbReference>
<evidence type="ECO:0000259" key="4">
    <source>
        <dbReference type="SMART" id="SM00939"/>
    </source>
</evidence>
<name>A0A495XAJ0_9PSEU</name>
<dbReference type="InterPro" id="IPR000383">
    <property type="entry name" value="Xaa-Pro-like_dom"/>
</dbReference>
<gene>
    <name evidence="5" type="ORF">DFJ66_3919</name>
</gene>
<dbReference type="EMBL" id="RBXR01000001">
    <property type="protein sequence ID" value="RKT70649.1"/>
    <property type="molecule type" value="Genomic_DNA"/>
</dbReference>
<keyword evidence="6" id="KW-1185">Reference proteome</keyword>
<dbReference type="PANTHER" id="PTHR22946">
    <property type="entry name" value="DIENELACTONE HYDROLASE DOMAIN-CONTAINING PROTEIN-RELATED"/>
    <property type="match status" value="1"/>
</dbReference>
<dbReference type="InterPro" id="IPR008979">
    <property type="entry name" value="Galactose-bd-like_sf"/>
</dbReference>
<keyword evidence="2" id="KW-0378">Hydrolase</keyword>
<dbReference type="InterPro" id="IPR029058">
    <property type="entry name" value="AB_hydrolase_fold"/>
</dbReference>
<dbReference type="SMART" id="SM00939">
    <property type="entry name" value="PepX_C"/>
    <property type="match status" value="1"/>
</dbReference>
<evidence type="ECO:0000313" key="6">
    <source>
        <dbReference type="Proteomes" id="UP000272729"/>
    </source>
</evidence>
<feature type="chain" id="PRO_5019756212" evidence="3">
    <location>
        <begin position="34"/>
        <end position="506"/>
    </location>
</feature>
<accession>A0A495XAJ0</accession>
<dbReference type="InterPro" id="IPR013736">
    <property type="entry name" value="Xaa-Pro_dipept_C"/>
</dbReference>
<organism evidence="5 6">
    <name type="scientific">Saccharothrix variisporea</name>
    <dbReference type="NCBI Taxonomy" id="543527"/>
    <lineage>
        <taxon>Bacteria</taxon>
        <taxon>Bacillati</taxon>
        <taxon>Actinomycetota</taxon>
        <taxon>Actinomycetes</taxon>
        <taxon>Pseudonocardiales</taxon>
        <taxon>Pseudonocardiaceae</taxon>
        <taxon>Saccharothrix</taxon>
    </lineage>
</organism>
<evidence type="ECO:0000256" key="3">
    <source>
        <dbReference type="SAM" id="SignalP"/>
    </source>
</evidence>
<protein>
    <submittedName>
        <fullName evidence="5">Putative acyl esterase</fullName>
    </submittedName>
</protein>
<dbReference type="Pfam" id="PF08530">
    <property type="entry name" value="PepX_C"/>
    <property type="match status" value="1"/>
</dbReference>
<evidence type="ECO:0000256" key="1">
    <source>
        <dbReference type="ARBA" id="ARBA00008645"/>
    </source>
</evidence>
<dbReference type="Gene3D" id="3.40.50.1820">
    <property type="entry name" value="alpha/beta hydrolase"/>
    <property type="match status" value="2"/>
</dbReference>
<reference evidence="5 6" key="1">
    <citation type="submission" date="2018-10" db="EMBL/GenBank/DDBJ databases">
        <title>Sequencing the genomes of 1000 actinobacteria strains.</title>
        <authorList>
            <person name="Klenk H.-P."/>
        </authorList>
    </citation>
    <scope>NUCLEOTIDE SEQUENCE [LARGE SCALE GENOMIC DNA]</scope>
    <source>
        <strain evidence="5 6">DSM 43911</strain>
    </source>
</reference>
<dbReference type="SUPFAM" id="SSF53474">
    <property type="entry name" value="alpha/beta-Hydrolases"/>
    <property type="match status" value="1"/>
</dbReference>
<feature type="signal peptide" evidence="3">
    <location>
        <begin position="1"/>
        <end position="33"/>
    </location>
</feature>
<dbReference type="Pfam" id="PF02129">
    <property type="entry name" value="Peptidase_S15"/>
    <property type="match status" value="1"/>
</dbReference>
<dbReference type="Gene3D" id="2.60.120.260">
    <property type="entry name" value="Galactose-binding domain-like"/>
    <property type="match status" value="1"/>
</dbReference>
<evidence type="ECO:0000256" key="2">
    <source>
        <dbReference type="ARBA" id="ARBA00022801"/>
    </source>
</evidence>
<keyword evidence="3" id="KW-0732">Signal</keyword>
<proteinExistence type="inferred from homology"/>
<evidence type="ECO:0000313" key="5">
    <source>
        <dbReference type="EMBL" id="RKT70649.1"/>
    </source>
</evidence>